<organism evidence="1 2">
    <name type="scientific">Panagrolaimus sp. JU765</name>
    <dbReference type="NCBI Taxonomy" id="591449"/>
    <lineage>
        <taxon>Eukaryota</taxon>
        <taxon>Metazoa</taxon>
        <taxon>Ecdysozoa</taxon>
        <taxon>Nematoda</taxon>
        <taxon>Chromadorea</taxon>
        <taxon>Rhabditida</taxon>
        <taxon>Tylenchina</taxon>
        <taxon>Panagrolaimomorpha</taxon>
        <taxon>Panagrolaimoidea</taxon>
        <taxon>Panagrolaimidae</taxon>
        <taxon>Panagrolaimus</taxon>
    </lineage>
</organism>
<sequence length="390" mass="45560">MLFRTLPWFLFSQFLVYCLAFSPLLSYLNKPVRITLSDQLQLHQIENQYFNVPTFENYGNPRNVSQQKPIVRVDFGIFKNEISTELIEQGVVSAFQKTRVRFLHSDLYYTDPNVFHLRLYFPTGKLRPDGSQYELMDSADIYDSNFPCNDADEDTVRAWAHNGRQIMYSVYFDETIEDMIYVFVNVDDDICEYHVKYDELRGNDFNPPKARYKRFKGPHLTAPAGYKVLHPFMSVDSAVRTYNYLVVNLEGPIDVKMITYRFLPTGENKPLRWEEYDISNDLMTRFQHQKFYGSEGTGQKYDYHTLDFLRNYDFRVDQGGCPRNLNALMSTFDCVNFISAHYHGYGVYALAGRSARKMPCQGPAHPLYHGIARNAMFLETGHCKNSKVRI</sequence>
<dbReference type="Proteomes" id="UP000887576">
    <property type="component" value="Unplaced"/>
</dbReference>
<name>A0AC34RF50_9BILA</name>
<accession>A0AC34RF50</accession>
<evidence type="ECO:0000313" key="1">
    <source>
        <dbReference type="Proteomes" id="UP000887576"/>
    </source>
</evidence>
<proteinExistence type="predicted"/>
<protein>
    <submittedName>
        <fullName evidence="2">Uncharacterized protein</fullName>
    </submittedName>
</protein>
<evidence type="ECO:0000313" key="2">
    <source>
        <dbReference type="WBParaSite" id="JU765_v2.g615.t1"/>
    </source>
</evidence>
<dbReference type="WBParaSite" id="JU765_v2.g615.t1">
    <property type="protein sequence ID" value="JU765_v2.g615.t1"/>
    <property type="gene ID" value="JU765_v2.g615"/>
</dbReference>
<reference evidence="2" key="1">
    <citation type="submission" date="2022-11" db="UniProtKB">
        <authorList>
            <consortium name="WormBaseParasite"/>
        </authorList>
    </citation>
    <scope>IDENTIFICATION</scope>
</reference>